<accession>A0A2T4Z7P2</accession>
<dbReference type="SUPFAM" id="SSF53927">
    <property type="entry name" value="Cytidine deaminase-like"/>
    <property type="match status" value="1"/>
</dbReference>
<evidence type="ECO:0000256" key="2">
    <source>
        <dbReference type="SAM" id="Phobius"/>
    </source>
</evidence>
<gene>
    <name evidence="4" type="ORF">C8J48_0458</name>
</gene>
<evidence type="ECO:0000313" key="4">
    <source>
        <dbReference type="EMBL" id="PTM57893.1"/>
    </source>
</evidence>
<evidence type="ECO:0000259" key="3">
    <source>
        <dbReference type="Pfam" id="PF14437"/>
    </source>
</evidence>
<dbReference type="InterPro" id="IPR016193">
    <property type="entry name" value="Cytidine_deaminase-like"/>
</dbReference>
<dbReference type="Proteomes" id="UP000241639">
    <property type="component" value="Unassembled WGS sequence"/>
</dbReference>
<comment type="caution">
    <text evidence="4">The sequence shown here is derived from an EMBL/GenBank/DDBJ whole genome shotgun (WGS) entry which is preliminary data.</text>
</comment>
<dbReference type="EMBL" id="PZZP01000001">
    <property type="protein sequence ID" value="PTM57893.1"/>
    <property type="molecule type" value="Genomic_DNA"/>
</dbReference>
<dbReference type="GO" id="GO:0002100">
    <property type="term" value="P:tRNA wobble adenosine to inosine editing"/>
    <property type="evidence" value="ECO:0007669"/>
    <property type="project" value="InterPro"/>
</dbReference>
<dbReference type="Pfam" id="PF14437">
    <property type="entry name" value="MafB19-deam"/>
    <property type="match status" value="1"/>
</dbReference>
<proteinExistence type="predicted"/>
<evidence type="ECO:0000256" key="1">
    <source>
        <dbReference type="SAM" id="MobiDB-lite"/>
    </source>
</evidence>
<keyword evidence="2" id="KW-0812">Transmembrane</keyword>
<dbReference type="GO" id="GO:0008251">
    <property type="term" value="F:tRNA-specific adenosine deaminase activity"/>
    <property type="evidence" value="ECO:0007669"/>
    <property type="project" value="InterPro"/>
</dbReference>
<reference evidence="4 5" key="1">
    <citation type="submission" date="2018-04" db="EMBL/GenBank/DDBJ databases">
        <title>Genomic Encyclopedia of Archaeal and Bacterial Type Strains, Phase II (KMG-II): from individual species to whole genera.</title>
        <authorList>
            <person name="Goeker M."/>
        </authorList>
    </citation>
    <scope>NUCLEOTIDE SEQUENCE [LARGE SCALE GENOMIC DNA]</scope>
    <source>
        <strain evidence="4 5">DSM 45169</strain>
    </source>
</reference>
<dbReference type="RefSeq" id="WP_107724760.1">
    <property type="nucleotide sequence ID" value="NZ_PZZP01000001.1"/>
</dbReference>
<organism evidence="4 5">
    <name type="scientific">Desmospora activa DSM 45169</name>
    <dbReference type="NCBI Taxonomy" id="1121389"/>
    <lineage>
        <taxon>Bacteria</taxon>
        <taxon>Bacillati</taxon>
        <taxon>Bacillota</taxon>
        <taxon>Bacilli</taxon>
        <taxon>Bacillales</taxon>
        <taxon>Thermoactinomycetaceae</taxon>
        <taxon>Desmospora</taxon>
    </lineage>
</organism>
<feature type="domain" description="MafB19-like deaminase" evidence="3">
    <location>
        <begin position="409"/>
        <end position="511"/>
    </location>
</feature>
<protein>
    <submittedName>
        <fullName evidence="4">tRNA-specific A34 adenosine deaminase</fullName>
    </submittedName>
</protein>
<feature type="region of interest" description="Disordered" evidence="1">
    <location>
        <begin position="64"/>
        <end position="106"/>
    </location>
</feature>
<keyword evidence="2" id="KW-0472">Membrane</keyword>
<keyword evidence="2" id="KW-1133">Transmembrane helix</keyword>
<name>A0A2T4Z7P2_9BACL</name>
<evidence type="ECO:0000313" key="5">
    <source>
        <dbReference type="Proteomes" id="UP000241639"/>
    </source>
</evidence>
<feature type="transmembrane region" description="Helical" evidence="2">
    <location>
        <begin position="20"/>
        <end position="41"/>
    </location>
</feature>
<feature type="region of interest" description="Disordered" evidence="1">
    <location>
        <begin position="375"/>
        <end position="394"/>
    </location>
</feature>
<sequence>MNVFKRFCNTLFSRKGSSTIEYVIVMSAGAILASALLSALYSEAIKKPMVAVIENHIACLNEEPSCNRGGSRGGEGTQVSEASGSGGPSDSPEQEPPDEDKGGWSGLLQKGKEFASDAWDGVTEPIADAWNGLQEYASDSIDNAKDRYQYWLDHEGGREKILAADEFLSQSAVYREFRGDIIEGNWLRYSIRMLNYMSGAGITTALISELTGFDLIKWGVDNPGATLTMAAGVGMLFFPPTTLLGIGVLSGGGISGAITAFSGGSADEVADAMFIGGLTGLIGGGVAGGVARAGLRYIGQRAAQWVGASIGSSSESLADNFLRGEKLNWKNAAAAGLFAFGSVVGLNAAKNSIPTFGITPKSNQVANQASKNADPNVVAGVKKPPVTPSQFDNVRKDMGLPARIGDDDPYTTSVLRIDGHEYWGKNGKWVTKGKTSNYTDKAHYDKVRKELGTSAEVPGHAEGVAFNKAYQVRKNTGTKGGNAVLYVDKIPCVMCKPGIATLMRSAKVDHLDLHYLQDGKMHHVQYVRNPDTDAVYNPFSGKWTKPSKKK</sequence>
<keyword evidence="5" id="KW-1185">Reference proteome</keyword>
<dbReference type="InterPro" id="IPR058535">
    <property type="entry name" value="MafB19-deam"/>
</dbReference>
<dbReference type="OrthoDB" id="485723at2"/>
<dbReference type="AlphaFoldDB" id="A0A2T4Z7P2"/>